<evidence type="ECO:0000256" key="1">
    <source>
        <dbReference type="SAM" id="MobiDB-lite"/>
    </source>
</evidence>
<keyword evidence="3" id="KW-1185">Reference proteome</keyword>
<sequence>MSPSNPSNSQCSRTSRFPVDLPGSRRDLPVPFFPCKWKLTPANILRVNQYPPFDVLPRILVPSSTARIKPPVMHYGWPVNLWLDRQPLLDYAEKHDLLFFHCNDIDGEQDLEEEGCEEEIKNDNDGAVRRGGRTINVAISIDAALERLTEELKMCWPRGLSHFECAFQVNSNIGLIISLYTNYDLRNTPSPDAIEVLRKWLGEDTPKWYMDSERFSWTTRGPRRH</sequence>
<organism evidence="2 3">
    <name type="scientific">Sparassis crispa</name>
    <dbReference type="NCBI Taxonomy" id="139825"/>
    <lineage>
        <taxon>Eukaryota</taxon>
        <taxon>Fungi</taxon>
        <taxon>Dikarya</taxon>
        <taxon>Basidiomycota</taxon>
        <taxon>Agaricomycotina</taxon>
        <taxon>Agaricomycetes</taxon>
        <taxon>Polyporales</taxon>
        <taxon>Sparassidaceae</taxon>
        <taxon>Sparassis</taxon>
    </lineage>
</organism>
<dbReference type="AlphaFoldDB" id="A0A401GUV1"/>
<dbReference type="RefSeq" id="XP_027616911.1">
    <property type="nucleotide sequence ID" value="XM_027761110.1"/>
</dbReference>
<reference evidence="2 3" key="1">
    <citation type="journal article" date="2018" name="Sci. Rep.">
        <title>Genome sequence of the cauliflower mushroom Sparassis crispa (Hanabiratake) and its association with beneficial usage.</title>
        <authorList>
            <person name="Kiyama R."/>
            <person name="Furutani Y."/>
            <person name="Kawaguchi K."/>
            <person name="Nakanishi T."/>
        </authorList>
    </citation>
    <scope>NUCLEOTIDE SEQUENCE [LARGE SCALE GENOMIC DNA]</scope>
</reference>
<name>A0A401GUV1_9APHY</name>
<gene>
    <name evidence="2" type="ORF">SCP_0805220</name>
</gene>
<dbReference type="GeneID" id="38782915"/>
<dbReference type="EMBL" id="BFAD01000008">
    <property type="protein sequence ID" value="GBE85998.1"/>
    <property type="molecule type" value="Genomic_DNA"/>
</dbReference>
<dbReference type="Proteomes" id="UP000287166">
    <property type="component" value="Unassembled WGS sequence"/>
</dbReference>
<evidence type="ECO:0000313" key="2">
    <source>
        <dbReference type="EMBL" id="GBE85998.1"/>
    </source>
</evidence>
<feature type="compositionally biased region" description="Polar residues" evidence="1">
    <location>
        <begin position="1"/>
        <end position="15"/>
    </location>
</feature>
<feature type="region of interest" description="Disordered" evidence="1">
    <location>
        <begin position="1"/>
        <end position="22"/>
    </location>
</feature>
<proteinExistence type="predicted"/>
<dbReference type="OrthoDB" id="2802253at2759"/>
<evidence type="ECO:0000313" key="3">
    <source>
        <dbReference type="Proteomes" id="UP000287166"/>
    </source>
</evidence>
<accession>A0A401GUV1</accession>
<dbReference type="InParanoid" id="A0A401GUV1"/>
<comment type="caution">
    <text evidence="2">The sequence shown here is derived from an EMBL/GenBank/DDBJ whole genome shotgun (WGS) entry which is preliminary data.</text>
</comment>
<protein>
    <submittedName>
        <fullName evidence="2">Uncharacterized protein</fullName>
    </submittedName>
</protein>